<feature type="domain" description="AMP-dependent synthetase/ligase" evidence="2">
    <location>
        <begin position="9"/>
        <end position="387"/>
    </location>
</feature>
<dbReference type="Gene3D" id="3.40.50.12780">
    <property type="entry name" value="N-terminal domain of ligase-like"/>
    <property type="match status" value="1"/>
</dbReference>
<dbReference type="SUPFAM" id="SSF56801">
    <property type="entry name" value="Acetyl-CoA synthetase-like"/>
    <property type="match status" value="1"/>
</dbReference>
<evidence type="ECO:0000256" key="1">
    <source>
        <dbReference type="SAM" id="Phobius"/>
    </source>
</evidence>
<dbReference type="PANTHER" id="PTHR43767">
    <property type="entry name" value="LONG-CHAIN-FATTY-ACID--COA LIGASE"/>
    <property type="match status" value="1"/>
</dbReference>
<evidence type="ECO:0000259" key="3">
    <source>
        <dbReference type="Pfam" id="PF13193"/>
    </source>
</evidence>
<keyword evidence="1" id="KW-0472">Membrane</keyword>
<dbReference type="Proteomes" id="UP000326202">
    <property type="component" value="Chromosome"/>
</dbReference>
<protein>
    <submittedName>
        <fullName evidence="4">Long-chain-fatty-acid--CoA ligase</fullName>
    </submittedName>
</protein>
<organism evidence="4 5">
    <name type="scientific">Hypericibacter terrae</name>
    <dbReference type="NCBI Taxonomy" id="2602015"/>
    <lineage>
        <taxon>Bacteria</taxon>
        <taxon>Pseudomonadati</taxon>
        <taxon>Pseudomonadota</taxon>
        <taxon>Alphaproteobacteria</taxon>
        <taxon>Rhodospirillales</taxon>
        <taxon>Dongiaceae</taxon>
        <taxon>Hypericibacter</taxon>
    </lineage>
</organism>
<dbReference type="InterPro" id="IPR045851">
    <property type="entry name" value="AMP-bd_C_sf"/>
</dbReference>
<sequence>MSNPAFYLEATALRSPDATAVIFRNRHYSYAEIYRWSSRLASGLAARGYGKGSRIALSCNNRPAFLIAYYGILMTGAAVVNLLWTSPENDFAYLLEDAGCDAFLCFDRYGDRDVAPLAIAAAARVPSCREVIILPEDPEAASPIPGVPALSDLMRGQPDLFTIRHFARHDPALVTYTSGSTSRQKGIEISAGAVAEAVNLTIPLFSIEHTAVRLSIFTMECIMTQLFLVLQPTFLGQAVVYLECENAETLIDEATGGQVWKNIIEHDVTFIVSVPSFYRWLLDHVGTLAKDQIPLKLCISGGAALPAAWEKEFRDRLGVDLANGYGASETCAALAWSWPRSGNREGFVGKMIPGIEARIVDENGQDLPLTSQGHLLVRSPAMMTRYLNRPDLTEKALQDGWYCTRDIATFDTDGYLKIVGRMDSRISRGNEHILPEEVESLLHRHPAVSLAAVVEVPHPFHGHDGKAFVTLKSDLKPEQQIEAATLLQWLKKQLPDGQSPGELEIRESLPMTNTGKIARHVLAQSAL</sequence>
<dbReference type="Gene3D" id="3.30.300.30">
    <property type="match status" value="1"/>
</dbReference>
<dbReference type="OrthoDB" id="9803968at2"/>
<gene>
    <name evidence="4" type="primary">fadD</name>
    <name evidence="4" type="ORF">FRZ44_48840</name>
</gene>
<reference evidence="4 5" key="1">
    <citation type="submission" date="2019-08" db="EMBL/GenBank/DDBJ databases">
        <title>Hyperibacter terrae gen. nov., sp. nov. and Hyperibacter viscosus sp. nov., two new members in the family Rhodospirillaceae isolated from the rhizosphere of Hypericum perforatum.</title>
        <authorList>
            <person name="Noviana Z."/>
        </authorList>
    </citation>
    <scope>NUCLEOTIDE SEQUENCE [LARGE SCALE GENOMIC DNA]</scope>
    <source>
        <strain evidence="4 5">R5913</strain>
    </source>
</reference>
<dbReference type="Pfam" id="PF13193">
    <property type="entry name" value="AMP-binding_C"/>
    <property type="match status" value="1"/>
</dbReference>
<keyword evidence="5" id="KW-1185">Reference proteome</keyword>
<dbReference type="Pfam" id="PF00501">
    <property type="entry name" value="AMP-binding"/>
    <property type="match status" value="1"/>
</dbReference>
<accession>A0A5J6MQD9</accession>
<name>A0A5J6MQD9_9PROT</name>
<keyword evidence="1" id="KW-1133">Transmembrane helix</keyword>
<dbReference type="InterPro" id="IPR025110">
    <property type="entry name" value="AMP-bd_C"/>
</dbReference>
<evidence type="ECO:0000259" key="2">
    <source>
        <dbReference type="Pfam" id="PF00501"/>
    </source>
</evidence>
<evidence type="ECO:0000313" key="5">
    <source>
        <dbReference type="Proteomes" id="UP000326202"/>
    </source>
</evidence>
<feature type="domain" description="AMP-binding enzyme C-terminal" evidence="3">
    <location>
        <begin position="437"/>
        <end position="516"/>
    </location>
</feature>
<dbReference type="GO" id="GO:0016877">
    <property type="term" value="F:ligase activity, forming carbon-sulfur bonds"/>
    <property type="evidence" value="ECO:0007669"/>
    <property type="project" value="UniProtKB-ARBA"/>
</dbReference>
<dbReference type="KEGG" id="htq:FRZ44_48840"/>
<dbReference type="AlphaFoldDB" id="A0A5J6MQD9"/>
<keyword evidence="4" id="KW-0436">Ligase</keyword>
<feature type="transmembrane region" description="Helical" evidence="1">
    <location>
        <begin position="64"/>
        <end position="84"/>
    </location>
</feature>
<dbReference type="EMBL" id="CP042906">
    <property type="protein sequence ID" value="QEX19569.1"/>
    <property type="molecule type" value="Genomic_DNA"/>
</dbReference>
<dbReference type="RefSeq" id="WP_151179626.1">
    <property type="nucleotide sequence ID" value="NZ_CP042906.1"/>
</dbReference>
<dbReference type="InterPro" id="IPR042099">
    <property type="entry name" value="ANL_N_sf"/>
</dbReference>
<dbReference type="InterPro" id="IPR050237">
    <property type="entry name" value="ATP-dep_AMP-bd_enzyme"/>
</dbReference>
<keyword evidence="1" id="KW-0812">Transmembrane</keyword>
<proteinExistence type="predicted"/>
<dbReference type="InterPro" id="IPR000873">
    <property type="entry name" value="AMP-dep_synth/lig_dom"/>
</dbReference>
<evidence type="ECO:0000313" key="4">
    <source>
        <dbReference type="EMBL" id="QEX19569.1"/>
    </source>
</evidence>
<dbReference type="PANTHER" id="PTHR43767:SF10">
    <property type="entry name" value="SURFACTIN SYNTHASE SUBUNIT 1"/>
    <property type="match status" value="1"/>
</dbReference>